<dbReference type="Pfam" id="PF00459">
    <property type="entry name" value="Inositol_P"/>
    <property type="match status" value="1"/>
</dbReference>
<feature type="binding site" evidence="4">
    <location>
        <position position="150"/>
    </location>
    <ligand>
        <name>Mg(2+)</name>
        <dbReference type="ChEBI" id="CHEBI:18420"/>
        <label>1</label>
        <note>catalytic</note>
    </ligand>
</feature>
<dbReference type="InParanoid" id="B0XKR0"/>
<dbReference type="EMBL" id="DS233970">
    <property type="protein sequence ID" value="EDS32456.1"/>
    <property type="molecule type" value="Genomic_DNA"/>
</dbReference>
<name>B0XKR0_CULQU</name>
<dbReference type="KEGG" id="cqu:CpipJ_CPIJ019901"/>
<protein>
    <submittedName>
        <fullName evidence="5">Myo inositol monophosphatase</fullName>
    </submittedName>
</protein>
<dbReference type="FunFam" id="3.30.540.10:FF:000004">
    <property type="entry name" value="Inositol-1-monophosphatase"/>
    <property type="match status" value="1"/>
</dbReference>
<dbReference type="GO" id="GO:0008934">
    <property type="term" value="F:inositol monophosphate 1-phosphatase activity"/>
    <property type="evidence" value="ECO:0007669"/>
    <property type="project" value="TreeGrafter"/>
</dbReference>
<gene>
    <name evidence="6" type="primary">6054293</name>
    <name evidence="5" type="ORF">CpipJ_CPIJ019901</name>
</gene>
<accession>B0XKR0</accession>
<dbReference type="eggNOG" id="KOG2951">
    <property type="taxonomic scope" value="Eukaryota"/>
</dbReference>
<proteinExistence type="inferred from homology"/>
<dbReference type="Gene3D" id="3.30.540.10">
    <property type="entry name" value="Fructose-1,6-Bisphosphatase, subunit A, domain 1"/>
    <property type="match status" value="1"/>
</dbReference>
<dbReference type="VEuPathDB" id="VectorBase:CPIJ019901"/>
<organism>
    <name type="scientific">Culex quinquefasciatus</name>
    <name type="common">Southern house mosquito</name>
    <name type="synonym">Culex pungens</name>
    <dbReference type="NCBI Taxonomy" id="7176"/>
    <lineage>
        <taxon>Eukaryota</taxon>
        <taxon>Metazoa</taxon>
        <taxon>Ecdysozoa</taxon>
        <taxon>Arthropoda</taxon>
        <taxon>Hexapoda</taxon>
        <taxon>Insecta</taxon>
        <taxon>Pterygota</taxon>
        <taxon>Neoptera</taxon>
        <taxon>Endopterygota</taxon>
        <taxon>Diptera</taxon>
        <taxon>Nematocera</taxon>
        <taxon>Culicoidea</taxon>
        <taxon>Culicidae</taxon>
        <taxon>Culicinae</taxon>
        <taxon>Culicini</taxon>
        <taxon>Culex</taxon>
        <taxon>Culex</taxon>
    </lineage>
</organism>
<dbReference type="Proteomes" id="UP000002320">
    <property type="component" value="Unassembled WGS sequence"/>
</dbReference>
<dbReference type="OMA" id="PSHHFIG"/>
<feature type="binding site" evidence="4">
    <location>
        <position position="149"/>
    </location>
    <ligand>
        <name>Mg(2+)</name>
        <dbReference type="ChEBI" id="CHEBI:18420"/>
        <label>1</label>
        <note>catalytic</note>
    </ligand>
</feature>
<dbReference type="PANTHER" id="PTHR20854:SF25">
    <property type="entry name" value="INOSITOL-1-MONOPHOSPHATASE"/>
    <property type="match status" value="1"/>
</dbReference>
<evidence type="ECO:0000256" key="2">
    <source>
        <dbReference type="ARBA" id="ARBA00022723"/>
    </source>
</evidence>
<sequence length="217" mass="24047">MTKGLCISVNSCGRATVDWSSNSTVRSENSPVIEKIVRYFLLFNLHLKKNKKKHNERRRDPGGVRSGCQLTRQCGPIVLDGFRNASKAVECKGNHWDVVTEYDRRVEQVLIGGLSRRFPDHRMLGEESTTEAASKEPLDGRPTWIIDPIDGTNNFVRGVKYIAISVALVVDGRLTVGIVSNPCLDEFYTAVRGQGARLNGEPIRTSGVEEGDPAAHR</sequence>
<keyword evidence="3 4" id="KW-0460">Magnesium</keyword>
<dbReference type="EnsemblMetazoa" id="CPIJ019901-RA">
    <property type="protein sequence ID" value="CPIJ019901-PA"/>
    <property type="gene ID" value="CPIJ019901"/>
</dbReference>
<dbReference type="PROSITE" id="PS00629">
    <property type="entry name" value="IMP_1"/>
    <property type="match status" value="1"/>
</dbReference>
<reference evidence="6" key="2">
    <citation type="submission" date="2020-05" db="UniProtKB">
        <authorList>
            <consortium name="EnsemblMetazoa"/>
        </authorList>
    </citation>
    <scope>IDENTIFICATION</scope>
    <source>
        <strain evidence="6">JHB</strain>
    </source>
</reference>
<dbReference type="OrthoDB" id="10254945at2759"/>
<dbReference type="VEuPathDB" id="VectorBase:CQUJHB006122"/>
<dbReference type="AlphaFoldDB" id="B0XKR0"/>
<dbReference type="STRING" id="7176.B0XKR0"/>
<dbReference type="PANTHER" id="PTHR20854">
    <property type="entry name" value="INOSITOL MONOPHOSPHATASE"/>
    <property type="match status" value="1"/>
</dbReference>
<dbReference type="PRINTS" id="PR00377">
    <property type="entry name" value="IMPHPHTASES"/>
</dbReference>
<dbReference type="GO" id="GO:0046872">
    <property type="term" value="F:metal ion binding"/>
    <property type="evidence" value="ECO:0007669"/>
    <property type="project" value="UniProtKB-KW"/>
</dbReference>
<evidence type="ECO:0000256" key="3">
    <source>
        <dbReference type="ARBA" id="ARBA00022842"/>
    </source>
</evidence>
<keyword evidence="2 4" id="KW-0479">Metal-binding</keyword>
<dbReference type="GO" id="GO:0007165">
    <property type="term" value="P:signal transduction"/>
    <property type="evidence" value="ECO:0007669"/>
    <property type="project" value="TreeGrafter"/>
</dbReference>
<evidence type="ECO:0000313" key="6">
    <source>
        <dbReference type="EnsemblMetazoa" id="CPIJ019901-PA"/>
    </source>
</evidence>
<dbReference type="GO" id="GO:0006020">
    <property type="term" value="P:inositol metabolic process"/>
    <property type="evidence" value="ECO:0007669"/>
    <property type="project" value="TreeGrafter"/>
</dbReference>
<dbReference type="InterPro" id="IPR020583">
    <property type="entry name" value="Inositol_monoP_metal-BS"/>
</dbReference>
<evidence type="ECO:0000313" key="5">
    <source>
        <dbReference type="EMBL" id="EDS32456.1"/>
    </source>
</evidence>
<evidence type="ECO:0000256" key="1">
    <source>
        <dbReference type="ARBA" id="ARBA00009759"/>
    </source>
</evidence>
<evidence type="ECO:0000313" key="7">
    <source>
        <dbReference type="Proteomes" id="UP000002320"/>
    </source>
</evidence>
<dbReference type="SUPFAM" id="SSF56655">
    <property type="entry name" value="Carbohydrate phosphatase"/>
    <property type="match status" value="1"/>
</dbReference>
<feature type="binding site" evidence="4">
    <location>
        <position position="126"/>
    </location>
    <ligand>
        <name>Mg(2+)</name>
        <dbReference type="ChEBI" id="CHEBI:18420"/>
        <label>1</label>
        <note>catalytic</note>
    </ligand>
</feature>
<evidence type="ECO:0000256" key="4">
    <source>
        <dbReference type="PIRSR" id="PIRSR600760-2"/>
    </source>
</evidence>
<feature type="binding site" evidence="4">
    <location>
        <position position="147"/>
    </location>
    <ligand>
        <name>Mg(2+)</name>
        <dbReference type="ChEBI" id="CHEBI:18420"/>
        <label>1</label>
        <note>catalytic</note>
    </ligand>
</feature>
<keyword evidence="7" id="KW-1185">Reference proteome</keyword>
<comment type="cofactor">
    <cofactor evidence="4">
        <name>Mg(2+)</name>
        <dbReference type="ChEBI" id="CHEBI:18420"/>
    </cofactor>
</comment>
<comment type="similarity">
    <text evidence="1">Belongs to the inositol monophosphatase superfamily.</text>
</comment>
<reference evidence="5" key="1">
    <citation type="submission" date="2007-03" db="EMBL/GenBank/DDBJ databases">
        <title>Annotation of Culex pipiens quinquefasciatus.</title>
        <authorList>
            <consortium name="The Broad Institute Genome Sequencing Platform"/>
            <person name="Atkinson P.W."/>
            <person name="Hemingway J."/>
            <person name="Christensen B.M."/>
            <person name="Higgs S."/>
            <person name="Kodira C."/>
            <person name="Hannick L."/>
            <person name="Megy K."/>
            <person name="O'Leary S."/>
            <person name="Pearson M."/>
            <person name="Haas B.J."/>
            <person name="Mauceli E."/>
            <person name="Wortman J.R."/>
            <person name="Lee N.H."/>
            <person name="Guigo R."/>
            <person name="Stanke M."/>
            <person name="Alvarado L."/>
            <person name="Amedeo P."/>
            <person name="Antoine C.H."/>
            <person name="Arensburger P."/>
            <person name="Bidwell S.L."/>
            <person name="Crawford M."/>
            <person name="Camaro F."/>
            <person name="Devon K."/>
            <person name="Engels R."/>
            <person name="Hammond M."/>
            <person name="Howarth C."/>
            <person name="Koehrsen M."/>
            <person name="Lawson D."/>
            <person name="Montgomery P."/>
            <person name="Nene V."/>
            <person name="Nusbaum C."/>
            <person name="Puiu D."/>
            <person name="Romero-Severson J."/>
            <person name="Severson D.W."/>
            <person name="Shumway M."/>
            <person name="Sisk P."/>
            <person name="Stolte C."/>
            <person name="Zeng Q."/>
            <person name="Eisenstadt E."/>
            <person name="Fraser-Liggett C."/>
            <person name="Strausberg R."/>
            <person name="Galagan J."/>
            <person name="Birren B."/>
            <person name="Collins F.H."/>
        </authorList>
    </citation>
    <scope>NUCLEOTIDE SEQUENCE [LARGE SCALE GENOMIC DNA]</scope>
    <source>
        <strain evidence="5">JHB</strain>
    </source>
</reference>
<dbReference type="HOGENOM" id="CLU_1273360_0_0_1"/>
<dbReference type="InterPro" id="IPR000760">
    <property type="entry name" value="Inositol_monophosphatase-like"/>
</dbReference>